<protein>
    <submittedName>
        <fullName evidence="2">Uncharacterized protein</fullName>
    </submittedName>
</protein>
<dbReference type="Proteomes" id="UP000681967">
    <property type="component" value="Unassembled WGS sequence"/>
</dbReference>
<dbReference type="EMBL" id="CAJOBH010234435">
    <property type="protein sequence ID" value="CAF5084468.1"/>
    <property type="molecule type" value="Genomic_DNA"/>
</dbReference>
<organism evidence="2 3">
    <name type="scientific">Rotaria magnacalcarata</name>
    <dbReference type="NCBI Taxonomy" id="392030"/>
    <lineage>
        <taxon>Eukaryota</taxon>
        <taxon>Metazoa</taxon>
        <taxon>Spiralia</taxon>
        <taxon>Gnathifera</taxon>
        <taxon>Rotifera</taxon>
        <taxon>Eurotatoria</taxon>
        <taxon>Bdelloidea</taxon>
        <taxon>Philodinida</taxon>
        <taxon>Philodinidae</taxon>
        <taxon>Rotaria</taxon>
    </lineage>
</organism>
<feature type="compositionally biased region" description="Polar residues" evidence="1">
    <location>
        <begin position="1"/>
        <end position="10"/>
    </location>
</feature>
<evidence type="ECO:0000256" key="1">
    <source>
        <dbReference type="SAM" id="MobiDB-lite"/>
    </source>
</evidence>
<reference evidence="2" key="1">
    <citation type="submission" date="2021-02" db="EMBL/GenBank/DDBJ databases">
        <authorList>
            <person name="Nowell W R."/>
        </authorList>
    </citation>
    <scope>NUCLEOTIDE SEQUENCE</scope>
</reference>
<feature type="region of interest" description="Disordered" evidence="1">
    <location>
        <begin position="1"/>
        <end position="42"/>
    </location>
</feature>
<gene>
    <name evidence="2" type="ORF">BYL167_LOCUS62345</name>
</gene>
<dbReference type="AlphaFoldDB" id="A0A8S3ETB1"/>
<comment type="caution">
    <text evidence="2">The sequence shown here is derived from an EMBL/GenBank/DDBJ whole genome shotgun (WGS) entry which is preliminary data.</text>
</comment>
<accession>A0A8S3ETB1</accession>
<feature type="non-terminal residue" evidence="2">
    <location>
        <position position="73"/>
    </location>
</feature>
<feature type="compositionally biased region" description="Basic residues" evidence="1">
    <location>
        <begin position="32"/>
        <end position="42"/>
    </location>
</feature>
<evidence type="ECO:0000313" key="2">
    <source>
        <dbReference type="EMBL" id="CAF5084468.1"/>
    </source>
</evidence>
<name>A0A8S3ETB1_9BILA</name>
<feature type="compositionally biased region" description="Polar residues" evidence="1">
    <location>
        <begin position="21"/>
        <end position="31"/>
    </location>
</feature>
<proteinExistence type="predicted"/>
<sequence length="73" mass="8269">MSSSSLNSPKATIPVLRGSKFSPSPEKSSLQQHHHHHHHRTTFHLSNLFQSLTKFSRNIRTTNSFVRSTSTNS</sequence>
<evidence type="ECO:0000313" key="3">
    <source>
        <dbReference type="Proteomes" id="UP000681967"/>
    </source>
</evidence>